<dbReference type="Pfam" id="PF08241">
    <property type="entry name" value="Methyltransf_11"/>
    <property type="match status" value="1"/>
</dbReference>
<proteinExistence type="inferred from homology"/>
<evidence type="ECO:0000256" key="3">
    <source>
        <dbReference type="ARBA" id="ARBA00022679"/>
    </source>
</evidence>
<evidence type="ECO:0000259" key="4">
    <source>
        <dbReference type="Pfam" id="PF08241"/>
    </source>
</evidence>
<dbReference type="InterPro" id="IPR013216">
    <property type="entry name" value="Methyltransf_11"/>
</dbReference>
<protein>
    <recommendedName>
        <fullName evidence="4">Methyltransferase type 11 domain-containing protein</fullName>
    </recommendedName>
</protein>
<sequence>MLSLMSYNSQSLPFSPKKSTNSNTLVLNVQQCRVNTKLSSPRQNTQDNVLEFVRKGYGSASSYEQIRKDYPIEAVKVFLKNLRLLDNEKVIGVKSRPDQVKILELGSGTGKFTRAMLEVLKDKNIRVIASDPLENMCEHFKRLLPETEIIQCAAENIDLPDASVDVVIASQSFHFFANPTALEEINRVLVPNGLFGIIWKIPDYLSVPWMKDIWEFFAPLYKEKSIVFPFQEEWKSVFNPTHRKLFSDIQEDLSFKYAMPSSFDESYKYFSSVTAVASGSESTKDSFRKLFNEVIGKKFKEKGTDLDHIPLKIFMYWCMKDN</sequence>
<dbReference type="Gene3D" id="3.40.50.150">
    <property type="entry name" value="Vaccinia Virus protein VP39"/>
    <property type="match status" value="1"/>
</dbReference>
<gene>
    <name evidence="5" type="ORF">OS493_011181</name>
</gene>
<evidence type="ECO:0000313" key="5">
    <source>
        <dbReference type="EMBL" id="KAJ7373576.1"/>
    </source>
</evidence>
<dbReference type="SUPFAM" id="SSF53335">
    <property type="entry name" value="S-adenosyl-L-methionine-dependent methyltransferases"/>
    <property type="match status" value="1"/>
</dbReference>
<feature type="domain" description="Methyltransferase type 11" evidence="4">
    <location>
        <begin position="103"/>
        <end position="195"/>
    </location>
</feature>
<name>A0A9W9Z1Q7_9CNID</name>
<evidence type="ECO:0000313" key="6">
    <source>
        <dbReference type="Proteomes" id="UP001163046"/>
    </source>
</evidence>
<dbReference type="AlphaFoldDB" id="A0A9W9Z1Q7"/>
<dbReference type="InterPro" id="IPR051052">
    <property type="entry name" value="Diverse_substrate_MTase"/>
</dbReference>
<accession>A0A9W9Z1Q7</accession>
<dbReference type="GO" id="GO:0032259">
    <property type="term" value="P:methylation"/>
    <property type="evidence" value="ECO:0007669"/>
    <property type="project" value="UniProtKB-KW"/>
</dbReference>
<organism evidence="5 6">
    <name type="scientific">Desmophyllum pertusum</name>
    <dbReference type="NCBI Taxonomy" id="174260"/>
    <lineage>
        <taxon>Eukaryota</taxon>
        <taxon>Metazoa</taxon>
        <taxon>Cnidaria</taxon>
        <taxon>Anthozoa</taxon>
        <taxon>Hexacorallia</taxon>
        <taxon>Scleractinia</taxon>
        <taxon>Caryophylliina</taxon>
        <taxon>Caryophylliidae</taxon>
        <taxon>Desmophyllum</taxon>
    </lineage>
</organism>
<comment type="caution">
    <text evidence="5">The sequence shown here is derived from an EMBL/GenBank/DDBJ whole genome shotgun (WGS) entry which is preliminary data.</text>
</comment>
<dbReference type="GO" id="GO:0008757">
    <property type="term" value="F:S-adenosylmethionine-dependent methyltransferase activity"/>
    <property type="evidence" value="ECO:0007669"/>
    <property type="project" value="InterPro"/>
</dbReference>
<dbReference type="EMBL" id="MU826830">
    <property type="protein sequence ID" value="KAJ7373576.1"/>
    <property type="molecule type" value="Genomic_DNA"/>
</dbReference>
<dbReference type="PANTHER" id="PTHR44942:SF4">
    <property type="entry name" value="METHYLTRANSFERASE TYPE 11 DOMAIN-CONTAINING PROTEIN"/>
    <property type="match status" value="1"/>
</dbReference>
<evidence type="ECO:0000256" key="1">
    <source>
        <dbReference type="ARBA" id="ARBA00008361"/>
    </source>
</evidence>
<keyword evidence="3" id="KW-0808">Transferase</keyword>
<comment type="similarity">
    <text evidence="1">Belongs to the methyltransferase superfamily.</text>
</comment>
<dbReference type="Proteomes" id="UP001163046">
    <property type="component" value="Unassembled WGS sequence"/>
</dbReference>
<dbReference type="CDD" id="cd02440">
    <property type="entry name" value="AdoMet_MTases"/>
    <property type="match status" value="1"/>
</dbReference>
<dbReference type="InterPro" id="IPR029063">
    <property type="entry name" value="SAM-dependent_MTases_sf"/>
</dbReference>
<keyword evidence="6" id="KW-1185">Reference proteome</keyword>
<dbReference type="PANTHER" id="PTHR44942">
    <property type="entry name" value="METHYLTRANSF_11 DOMAIN-CONTAINING PROTEIN"/>
    <property type="match status" value="1"/>
</dbReference>
<keyword evidence="2" id="KW-0489">Methyltransferase</keyword>
<reference evidence="5" key="1">
    <citation type="submission" date="2023-01" db="EMBL/GenBank/DDBJ databases">
        <title>Genome assembly of the deep-sea coral Lophelia pertusa.</title>
        <authorList>
            <person name="Herrera S."/>
            <person name="Cordes E."/>
        </authorList>
    </citation>
    <scope>NUCLEOTIDE SEQUENCE</scope>
    <source>
        <strain evidence="5">USNM1676648</strain>
        <tissue evidence="5">Polyp</tissue>
    </source>
</reference>
<evidence type="ECO:0000256" key="2">
    <source>
        <dbReference type="ARBA" id="ARBA00022603"/>
    </source>
</evidence>
<dbReference type="OrthoDB" id="506498at2759"/>